<gene>
    <name evidence="1" type="ORF">ABIQ69_06585</name>
</gene>
<protein>
    <submittedName>
        <fullName evidence="1">SIMPL domain-containing protein</fullName>
    </submittedName>
</protein>
<accession>A0AAU7WAW4</accession>
<dbReference type="PANTHER" id="PTHR34387">
    <property type="entry name" value="SLR1258 PROTEIN"/>
    <property type="match status" value="1"/>
</dbReference>
<dbReference type="Gene3D" id="3.30.110.170">
    <property type="entry name" value="Protein of unknown function (DUF541), domain 1"/>
    <property type="match status" value="1"/>
</dbReference>
<dbReference type="EMBL" id="CP158374">
    <property type="protein sequence ID" value="XBX83571.1"/>
    <property type="molecule type" value="Genomic_DNA"/>
</dbReference>
<organism evidence="1">
    <name type="scientific">Agromyces sp. G08B096</name>
    <dbReference type="NCBI Taxonomy" id="3156399"/>
    <lineage>
        <taxon>Bacteria</taxon>
        <taxon>Bacillati</taxon>
        <taxon>Actinomycetota</taxon>
        <taxon>Actinomycetes</taxon>
        <taxon>Micrococcales</taxon>
        <taxon>Microbacteriaceae</taxon>
        <taxon>Agromyces</taxon>
    </lineage>
</organism>
<dbReference type="GO" id="GO:0006974">
    <property type="term" value="P:DNA damage response"/>
    <property type="evidence" value="ECO:0007669"/>
    <property type="project" value="TreeGrafter"/>
</dbReference>
<dbReference type="PANTHER" id="PTHR34387:SF2">
    <property type="entry name" value="SLR1258 PROTEIN"/>
    <property type="match status" value="1"/>
</dbReference>
<dbReference type="Gene3D" id="3.30.70.2970">
    <property type="entry name" value="Protein of unknown function (DUF541), domain 2"/>
    <property type="match status" value="1"/>
</dbReference>
<evidence type="ECO:0000313" key="1">
    <source>
        <dbReference type="EMBL" id="XBX83571.1"/>
    </source>
</evidence>
<proteinExistence type="predicted"/>
<reference evidence="1" key="1">
    <citation type="submission" date="2024-05" db="EMBL/GenBank/DDBJ databases">
        <authorList>
            <person name="Yu L."/>
        </authorList>
    </citation>
    <scope>NUCLEOTIDE SEQUENCE</scope>
    <source>
        <strain evidence="1">G08B096</strain>
    </source>
</reference>
<dbReference type="Pfam" id="PF04402">
    <property type="entry name" value="SIMPL"/>
    <property type="match status" value="1"/>
</dbReference>
<dbReference type="RefSeq" id="WP_350349573.1">
    <property type="nucleotide sequence ID" value="NZ_CP158374.1"/>
</dbReference>
<name>A0AAU7WAW4_9MICO</name>
<dbReference type="InterPro" id="IPR052022">
    <property type="entry name" value="26kDa_periplasmic_antigen"/>
</dbReference>
<dbReference type="AlphaFoldDB" id="A0AAU7WAW4"/>
<dbReference type="InterPro" id="IPR007497">
    <property type="entry name" value="SIMPL/DUF541"/>
</dbReference>
<sequence>MSTLISVTGRAEERVAPELAAVFIGVGGSGPERDRVLRDTAAAHEQLLAELRALETDGLLQRWSAEQLRVWSHRPWNTEGRRLPLVHEVRADVQVVFQDLDRVGEWLADAGARDFLTVNGVDWRLTDATLAVVRERAQRAAVEDAVAKASVYADALGASRPVPVELADHGMLSAAQAAPMAAMARMAAPAAFGGAPGGAPTTEFAPADLVIEARVDARFAAEAKG</sequence>